<comment type="caution">
    <text evidence="2">The sequence shown here is derived from an EMBL/GenBank/DDBJ whole genome shotgun (WGS) entry which is preliminary data.</text>
</comment>
<sequence length="69" mass="7330">MHGGEFPEAATPLVRLPHDMPTTVSGTAHTMNHEEASVLDHLTSGVAAGMFLPDAADSRLHTIRVVKEA</sequence>
<dbReference type="Proteomes" id="UP001501563">
    <property type="component" value="Unassembled WGS sequence"/>
</dbReference>
<feature type="region of interest" description="Disordered" evidence="1">
    <location>
        <begin position="1"/>
        <end position="26"/>
    </location>
</feature>
<evidence type="ECO:0000256" key="1">
    <source>
        <dbReference type="SAM" id="MobiDB-lite"/>
    </source>
</evidence>
<reference evidence="3" key="1">
    <citation type="journal article" date="2019" name="Int. J. Syst. Evol. Microbiol.">
        <title>The Global Catalogue of Microorganisms (GCM) 10K type strain sequencing project: providing services to taxonomists for standard genome sequencing and annotation.</title>
        <authorList>
            <consortium name="The Broad Institute Genomics Platform"/>
            <consortium name="The Broad Institute Genome Sequencing Center for Infectious Disease"/>
            <person name="Wu L."/>
            <person name="Ma J."/>
        </authorList>
    </citation>
    <scope>NUCLEOTIDE SEQUENCE [LARGE SCALE GENOMIC DNA]</scope>
    <source>
        <strain evidence="3">JCM 16578</strain>
    </source>
</reference>
<evidence type="ECO:0000313" key="2">
    <source>
        <dbReference type="EMBL" id="GAA3884839.1"/>
    </source>
</evidence>
<evidence type="ECO:0000313" key="3">
    <source>
        <dbReference type="Proteomes" id="UP001501563"/>
    </source>
</evidence>
<gene>
    <name evidence="2" type="ORF">GCM10022207_60080</name>
</gene>
<proteinExistence type="predicted"/>
<keyword evidence="3" id="KW-1185">Reference proteome</keyword>
<dbReference type="EMBL" id="BAAAZA010000020">
    <property type="protein sequence ID" value="GAA3884839.1"/>
    <property type="molecule type" value="Genomic_DNA"/>
</dbReference>
<organism evidence="2 3">
    <name type="scientific">Streptomyces lannensis</name>
    <dbReference type="NCBI Taxonomy" id="766498"/>
    <lineage>
        <taxon>Bacteria</taxon>
        <taxon>Bacillati</taxon>
        <taxon>Actinomycetota</taxon>
        <taxon>Actinomycetes</taxon>
        <taxon>Kitasatosporales</taxon>
        <taxon>Streptomycetaceae</taxon>
        <taxon>Streptomyces</taxon>
    </lineage>
</organism>
<name>A0ABP7KPM8_9ACTN</name>
<accession>A0ABP7KPM8</accession>
<protein>
    <submittedName>
        <fullName evidence="2">Uncharacterized protein</fullName>
    </submittedName>
</protein>